<evidence type="ECO:0000256" key="1">
    <source>
        <dbReference type="SAM" id="SignalP"/>
    </source>
</evidence>
<proteinExistence type="predicted"/>
<reference evidence="3" key="1">
    <citation type="journal article" date="2023" name="Commun. Biol.">
        <title>Genome analysis of Parmales, the sister group of diatoms, reveals the evolutionary specialization of diatoms from phago-mixotrophs to photoautotrophs.</title>
        <authorList>
            <person name="Ban H."/>
            <person name="Sato S."/>
            <person name="Yoshikawa S."/>
            <person name="Yamada K."/>
            <person name="Nakamura Y."/>
            <person name="Ichinomiya M."/>
            <person name="Sato N."/>
            <person name="Blanc-Mathieu R."/>
            <person name="Endo H."/>
            <person name="Kuwata A."/>
            <person name="Ogata H."/>
        </authorList>
    </citation>
    <scope>NUCLEOTIDE SEQUENCE [LARGE SCALE GENOMIC DNA]</scope>
    <source>
        <strain evidence="3">NIES 3701</strain>
    </source>
</reference>
<evidence type="ECO:0000313" key="3">
    <source>
        <dbReference type="Proteomes" id="UP001165085"/>
    </source>
</evidence>
<gene>
    <name evidence="2" type="ORF">TrST_g4395</name>
</gene>
<keyword evidence="3" id="KW-1185">Reference proteome</keyword>
<keyword evidence="1" id="KW-0732">Signal</keyword>
<name>A0A9W7AAH1_9STRA</name>
<organism evidence="2 3">
    <name type="scientific">Triparma strigata</name>
    <dbReference type="NCBI Taxonomy" id="1606541"/>
    <lineage>
        <taxon>Eukaryota</taxon>
        <taxon>Sar</taxon>
        <taxon>Stramenopiles</taxon>
        <taxon>Ochrophyta</taxon>
        <taxon>Bolidophyceae</taxon>
        <taxon>Parmales</taxon>
        <taxon>Triparmaceae</taxon>
        <taxon>Triparma</taxon>
    </lineage>
</organism>
<comment type="caution">
    <text evidence="2">The sequence shown here is derived from an EMBL/GenBank/DDBJ whole genome shotgun (WGS) entry which is preliminary data.</text>
</comment>
<accession>A0A9W7AAH1</accession>
<evidence type="ECO:0000313" key="2">
    <source>
        <dbReference type="EMBL" id="GMH68697.1"/>
    </source>
</evidence>
<feature type="signal peptide" evidence="1">
    <location>
        <begin position="1"/>
        <end position="18"/>
    </location>
</feature>
<dbReference type="Proteomes" id="UP001165085">
    <property type="component" value="Unassembled WGS sequence"/>
</dbReference>
<feature type="chain" id="PRO_5040839287" evidence="1">
    <location>
        <begin position="19"/>
        <end position="257"/>
    </location>
</feature>
<dbReference type="EMBL" id="BRXY01000127">
    <property type="protein sequence ID" value="GMH68697.1"/>
    <property type="molecule type" value="Genomic_DNA"/>
</dbReference>
<dbReference type="Gene3D" id="2.60.120.620">
    <property type="entry name" value="q2cbj1_9rhob like domain"/>
    <property type="match status" value="1"/>
</dbReference>
<dbReference type="OrthoDB" id="10584547at2759"/>
<dbReference type="AlphaFoldDB" id="A0A9W7AAH1"/>
<sequence>MWKHIVTLLLKILFIVTAVSPLSLQPPTVLSQNPLALCFDNFASESECAELLTDRWRSSFSFTQVTSRVGSLVGVPPHRNELLRRTTSTVSSQSPLELHTDTNNGRLACFATAILYLTTVPPGYGGHTSLPLADASSDDFALLSAANLVSQNIHHASMASPHDASVLEAAASACSEGGIRGVRCRPVEGRLFLFYGRDASGAVDPRAFHRGDPLDPHFKEAKVIIPFLKELPMDDVVDEEDFKNKISALVKVGMSLI</sequence>
<protein>
    <submittedName>
        <fullName evidence="2">Uncharacterized protein</fullName>
    </submittedName>
</protein>